<sequence length="210" mass="24186">MPNLSWNEELAAQMTEHRQKGKIAFVGELIYHDGSINLTLLHEVQDIWNSTRRVQQNDGYFIYLPMELSYEECLDARVRNFYLTHTGAAQGVYRPGDNVKVALSKQPGSFKRSHTFTLKNELLRAIDYDVWTTARELMAALLDFDPLNRRTPSPPPSEDWDCAPSTSREDEEQIEKRARLEEDQAAPHVADPNFDWNTIRQLPPAADLQE</sequence>
<name>E9HPR5_DAPPU</name>
<proteinExistence type="predicted"/>
<dbReference type="KEGG" id="dpx:DAPPUDRAFT_332353"/>
<gene>
    <name evidence="2" type="ORF">DAPPUDRAFT_332353</name>
</gene>
<organism evidence="2 3">
    <name type="scientific">Daphnia pulex</name>
    <name type="common">Water flea</name>
    <dbReference type="NCBI Taxonomy" id="6669"/>
    <lineage>
        <taxon>Eukaryota</taxon>
        <taxon>Metazoa</taxon>
        <taxon>Ecdysozoa</taxon>
        <taxon>Arthropoda</taxon>
        <taxon>Crustacea</taxon>
        <taxon>Branchiopoda</taxon>
        <taxon>Diplostraca</taxon>
        <taxon>Cladocera</taxon>
        <taxon>Anomopoda</taxon>
        <taxon>Daphniidae</taxon>
        <taxon>Daphnia</taxon>
    </lineage>
</organism>
<dbReference type="AlphaFoldDB" id="E9HPR5"/>
<evidence type="ECO:0000256" key="1">
    <source>
        <dbReference type="SAM" id="MobiDB-lite"/>
    </source>
</evidence>
<dbReference type="EMBL" id="GL732710">
    <property type="protein sequence ID" value="EFX66265.1"/>
    <property type="molecule type" value="Genomic_DNA"/>
</dbReference>
<feature type="region of interest" description="Disordered" evidence="1">
    <location>
        <begin position="146"/>
        <end position="210"/>
    </location>
</feature>
<dbReference type="InParanoid" id="E9HPR5"/>
<dbReference type="Proteomes" id="UP000000305">
    <property type="component" value="Unassembled WGS sequence"/>
</dbReference>
<accession>E9HPR5</accession>
<keyword evidence="3" id="KW-1185">Reference proteome</keyword>
<protein>
    <submittedName>
        <fullName evidence="2">Uncharacterized protein</fullName>
    </submittedName>
</protein>
<reference evidence="2 3" key="1">
    <citation type="journal article" date="2011" name="Science">
        <title>The ecoresponsive genome of Daphnia pulex.</title>
        <authorList>
            <person name="Colbourne J.K."/>
            <person name="Pfrender M.E."/>
            <person name="Gilbert D."/>
            <person name="Thomas W.K."/>
            <person name="Tucker A."/>
            <person name="Oakley T.H."/>
            <person name="Tokishita S."/>
            <person name="Aerts A."/>
            <person name="Arnold G.J."/>
            <person name="Basu M.K."/>
            <person name="Bauer D.J."/>
            <person name="Caceres C.E."/>
            <person name="Carmel L."/>
            <person name="Casola C."/>
            <person name="Choi J.H."/>
            <person name="Detter J.C."/>
            <person name="Dong Q."/>
            <person name="Dusheyko S."/>
            <person name="Eads B.D."/>
            <person name="Frohlich T."/>
            <person name="Geiler-Samerotte K.A."/>
            <person name="Gerlach D."/>
            <person name="Hatcher P."/>
            <person name="Jogdeo S."/>
            <person name="Krijgsveld J."/>
            <person name="Kriventseva E.V."/>
            <person name="Kultz D."/>
            <person name="Laforsch C."/>
            <person name="Lindquist E."/>
            <person name="Lopez J."/>
            <person name="Manak J.R."/>
            <person name="Muller J."/>
            <person name="Pangilinan J."/>
            <person name="Patwardhan R.P."/>
            <person name="Pitluck S."/>
            <person name="Pritham E.J."/>
            <person name="Rechtsteiner A."/>
            <person name="Rho M."/>
            <person name="Rogozin I.B."/>
            <person name="Sakarya O."/>
            <person name="Salamov A."/>
            <person name="Schaack S."/>
            <person name="Shapiro H."/>
            <person name="Shiga Y."/>
            <person name="Skalitzky C."/>
            <person name="Smith Z."/>
            <person name="Souvorov A."/>
            <person name="Sung W."/>
            <person name="Tang Z."/>
            <person name="Tsuchiya D."/>
            <person name="Tu H."/>
            <person name="Vos H."/>
            <person name="Wang M."/>
            <person name="Wolf Y.I."/>
            <person name="Yamagata H."/>
            <person name="Yamada T."/>
            <person name="Ye Y."/>
            <person name="Shaw J.R."/>
            <person name="Andrews J."/>
            <person name="Crease T.J."/>
            <person name="Tang H."/>
            <person name="Lucas S.M."/>
            <person name="Robertson H.M."/>
            <person name="Bork P."/>
            <person name="Koonin E.V."/>
            <person name="Zdobnov E.M."/>
            <person name="Grigoriev I.V."/>
            <person name="Lynch M."/>
            <person name="Boore J.L."/>
        </authorList>
    </citation>
    <scope>NUCLEOTIDE SEQUENCE [LARGE SCALE GENOMIC DNA]</scope>
</reference>
<dbReference type="HOGENOM" id="CLU_1361675_0_0_1"/>
<evidence type="ECO:0000313" key="2">
    <source>
        <dbReference type="EMBL" id="EFX66265.1"/>
    </source>
</evidence>
<dbReference type="PhylomeDB" id="E9HPR5"/>
<evidence type="ECO:0000313" key="3">
    <source>
        <dbReference type="Proteomes" id="UP000000305"/>
    </source>
</evidence>